<evidence type="ECO:0000256" key="11">
    <source>
        <dbReference type="ARBA" id="ARBA00065134"/>
    </source>
</evidence>
<comment type="catalytic activity">
    <reaction evidence="9">
        <text>cytidine(32) in tRNA(Ser) + S-adenosyl-L-methionine = N(3)-methylcytidine(32) in tRNA(Ser) + S-adenosyl-L-homocysteine + H(+)</text>
        <dbReference type="Rhea" id="RHEA:50956"/>
        <dbReference type="Rhea" id="RHEA-COMP:12849"/>
        <dbReference type="Rhea" id="RHEA-COMP:12851"/>
        <dbReference type="ChEBI" id="CHEBI:15378"/>
        <dbReference type="ChEBI" id="CHEBI:57856"/>
        <dbReference type="ChEBI" id="CHEBI:59789"/>
        <dbReference type="ChEBI" id="CHEBI:74894"/>
        <dbReference type="ChEBI" id="CHEBI:82748"/>
    </reaction>
    <physiologicalReaction direction="left-to-right" evidence="9">
        <dbReference type="Rhea" id="RHEA:50957"/>
    </physiologicalReaction>
</comment>
<dbReference type="Pfam" id="PF13489">
    <property type="entry name" value="Methyltransf_23"/>
    <property type="match status" value="1"/>
</dbReference>
<name>A0A1B6CEB1_9HEMI</name>
<keyword evidence="8" id="KW-0539">Nucleus</keyword>
<keyword evidence="6 12" id="KW-0808">Transferase</keyword>
<evidence type="ECO:0000256" key="10">
    <source>
        <dbReference type="ARBA" id="ARBA00058280"/>
    </source>
</evidence>
<dbReference type="GO" id="GO:0052735">
    <property type="term" value="F:tRNA (cytidine-3-)-methyltransferase activity"/>
    <property type="evidence" value="ECO:0007669"/>
    <property type="project" value="UniProtKB-ARBA"/>
</dbReference>
<comment type="function">
    <text evidence="10">S-adenosyl-L-methionine-dependent methyltransferase that mediates N(3)-methylcytidine modification of residue 32 of the tRNA anticodon loop of tRNA(Ser), including tRNA(Ser)(UGA) and tRNA(Ser)(GCU). Interaction with SARS1/SerRS is required for N(3)-methylcytidine methylation.</text>
</comment>
<comment type="similarity">
    <text evidence="3 12">Belongs to the methyltransferase superfamily. METL family.</text>
</comment>
<dbReference type="FunFam" id="3.40.50.150:FF:000279">
    <property type="entry name" value="Methyltransferase-like protein"/>
    <property type="match status" value="1"/>
</dbReference>
<dbReference type="EMBL" id="GEDC01025573">
    <property type="protein sequence ID" value="JAS11725.1"/>
    <property type="molecule type" value="Transcribed_RNA"/>
</dbReference>
<evidence type="ECO:0000256" key="6">
    <source>
        <dbReference type="ARBA" id="ARBA00022679"/>
    </source>
</evidence>
<organism evidence="13">
    <name type="scientific">Clastoptera arizonana</name>
    <name type="common">Arizona spittle bug</name>
    <dbReference type="NCBI Taxonomy" id="38151"/>
    <lineage>
        <taxon>Eukaryota</taxon>
        <taxon>Metazoa</taxon>
        <taxon>Ecdysozoa</taxon>
        <taxon>Arthropoda</taxon>
        <taxon>Hexapoda</taxon>
        <taxon>Insecta</taxon>
        <taxon>Pterygota</taxon>
        <taxon>Neoptera</taxon>
        <taxon>Paraneoptera</taxon>
        <taxon>Hemiptera</taxon>
        <taxon>Auchenorrhyncha</taxon>
        <taxon>Cercopoidea</taxon>
        <taxon>Clastopteridae</taxon>
        <taxon>Clastoptera</taxon>
    </lineage>
</organism>
<evidence type="ECO:0000256" key="7">
    <source>
        <dbReference type="ARBA" id="ARBA00022694"/>
    </source>
</evidence>
<dbReference type="GO" id="GO:0005634">
    <property type="term" value="C:nucleus"/>
    <property type="evidence" value="ECO:0007669"/>
    <property type="project" value="UniProtKB-SubCell"/>
</dbReference>
<evidence type="ECO:0000256" key="3">
    <source>
        <dbReference type="ARBA" id="ARBA00009725"/>
    </source>
</evidence>
<sequence length="269" mass="31759">MADTSSQYSLLLNDEEKLKLEDQNSRLVCDFKANKLEEDAKKYWDLFYKRNENRFFKDRHWTTREFQELLEEDVLSHNLKTLLEIGCGVGNFIFPLFEENFNMFIYACDISPRAVELVKSHPKYSEQALKVFQTDITTKDILNEVPINSVDIATLIFVLSAIHPDKFILVLQHIYLLLRTGGILLFRDYGLYDMTQIRFKPGHKISENFYMRQDGTRSYFFSTEFLKELFLKSGFVILSCDYIHRRTVNKKEGIDCPRIFVQAKLQKPE</sequence>
<dbReference type="PANTHER" id="PTHR22809:SF5">
    <property type="entry name" value="TRNA N(3)-METHYLCYTIDINE METHYLTRANSFERASE METTL6"/>
    <property type="match status" value="1"/>
</dbReference>
<dbReference type="AlphaFoldDB" id="A0A1B6CEB1"/>
<dbReference type="GO" id="GO:0005737">
    <property type="term" value="C:cytoplasm"/>
    <property type="evidence" value="ECO:0007669"/>
    <property type="project" value="UniProtKB-SubCell"/>
</dbReference>
<dbReference type="GO" id="GO:0030488">
    <property type="term" value="P:tRNA methylation"/>
    <property type="evidence" value="ECO:0007669"/>
    <property type="project" value="UniProtKB-ARBA"/>
</dbReference>
<dbReference type="SUPFAM" id="SSF53335">
    <property type="entry name" value="S-adenosyl-L-methionine-dependent methyltransferases"/>
    <property type="match status" value="1"/>
</dbReference>
<comment type="subcellular location">
    <subcellularLocation>
        <location evidence="2">Cytoplasm</location>
    </subcellularLocation>
    <subcellularLocation>
        <location evidence="1">Nucleus</location>
    </subcellularLocation>
</comment>
<dbReference type="Gene3D" id="3.40.50.150">
    <property type="entry name" value="Vaccinia Virus protein VP39"/>
    <property type="match status" value="1"/>
</dbReference>
<dbReference type="InterPro" id="IPR029063">
    <property type="entry name" value="SAM-dependent_MTases_sf"/>
</dbReference>
<proteinExistence type="inferred from homology"/>
<evidence type="ECO:0000256" key="1">
    <source>
        <dbReference type="ARBA" id="ARBA00004123"/>
    </source>
</evidence>
<dbReference type="EC" id="2.1.1.-" evidence="12"/>
<gene>
    <name evidence="13" type="ORF">g.36705</name>
</gene>
<evidence type="ECO:0000256" key="2">
    <source>
        <dbReference type="ARBA" id="ARBA00004496"/>
    </source>
</evidence>
<evidence type="ECO:0000256" key="12">
    <source>
        <dbReference type="PIRNR" id="PIRNR037755"/>
    </source>
</evidence>
<protein>
    <recommendedName>
        <fullName evidence="12">tRNA N(3)-methylcytidine methyltransferase</fullName>
        <ecNumber evidence="12">2.1.1.-</ecNumber>
    </recommendedName>
</protein>
<keyword evidence="4" id="KW-0963">Cytoplasm</keyword>
<dbReference type="PANTHER" id="PTHR22809">
    <property type="entry name" value="METHYLTRANSFERASE-RELATED"/>
    <property type="match status" value="1"/>
</dbReference>
<evidence type="ECO:0000313" key="13">
    <source>
        <dbReference type="EMBL" id="JAS11725.1"/>
    </source>
</evidence>
<dbReference type="InterPro" id="IPR026113">
    <property type="entry name" value="METTL2/6/8-like"/>
</dbReference>
<comment type="subunit">
    <text evidence="11">Monomer. Interacts with SARS1/SerRS; interaction is mediated via tRNA(Ser) and is required for N(3)-methylcytidine methylation.</text>
</comment>
<keyword evidence="7" id="KW-0819">tRNA processing</keyword>
<accession>A0A1B6CEB1</accession>
<keyword evidence="5 12" id="KW-0489">Methyltransferase</keyword>
<evidence type="ECO:0000256" key="5">
    <source>
        <dbReference type="ARBA" id="ARBA00022603"/>
    </source>
</evidence>
<dbReference type="PIRSF" id="PIRSF037755">
    <property type="entry name" value="Mettl2_prd"/>
    <property type="match status" value="1"/>
</dbReference>
<evidence type="ECO:0000256" key="9">
    <source>
        <dbReference type="ARBA" id="ARBA00050646"/>
    </source>
</evidence>
<evidence type="ECO:0000256" key="4">
    <source>
        <dbReference type="ARBA" id="ARBA00022490"/>
    </source>
</evidence>
<dbReference type="CDD" id="cd02440">
    <property type="entry name" value="AdoMet_MTases"/>
    <property type="match status" value="1"/>
</dbReference>
<reference evidence="13" key="1">
    <citation type="submission" date="2015-12" db="EMBL/GenBank/DDBJ databases">
        <title>De novo transcriptome assembly of four potential Pierce s Disease insect vectors from Arizona vineyards.</title>
        <authorList>
            <person name="Tassone E.E."/>
        </authorList>
    </citation>
    <scope>NUCLEOTIDE SEQUENCE</scope>
</reference>
<evidence type="ECO:0000256" key="8">
    <source>
        <dbReference type="ARBA" id="ARBA00023242"/>
    </source>
</evidence>